<name>A0A3B1B3F1_9ZZZZ</name>
<protein>
    <recommendedName>
        <fullName evidence="1">DUF2007 domain-containing protein</fullName>
    </recommendedName>
</protein>
<gene>
    <name evidence="2" type="ORF">MNBD_ALPHA03-1251</name>
</gene>
<evidence type="ECO:0000313" key="2">
    <source>
        <dbReference type="EMBL" id="VAX04820.1"/>
    </source>
</evidence>
<sequence>MIEIFSTDNNVLISRISALFDAEGVPFVILGHHASLMGGGIMGIGQRVMVAEEYIPIAIHLIRENGLKNDIDFVPGLEKELEEGLE</sequence>
<dbReference type="Gene3D" id="3.30.70.790">
    <property type="entry name" value="UreE, C-terminal domain"/>
    <property type="match status" value="1"/>
</dbReference>
<dbReference type="SUPFAM" id="SSF54913">
    <property type="entry name" value="GlnB-like"/>
    <property type="match status" value="1"/>
</dbReference>
<accession>A0A3B1B3F1</accession>
<dbReference type="InterPro" id="IPR018551">
    <property type="entry name" value="DUF2007"/>
</dbReference>
<feature type="domain" description="DUF2007" evidence="1">
    <location>
        <begin position="1"/>
        <end position="65"/>
    </location>
</feature>
<organism evidence="2">
    <name type="scientific">hydrothermal vent metagenome</name>
    <dbReference type="NCBI Taxonomy" id="652676"/>
    <lineage>
        <taxon>unclassified sequences</taxon>
        <taxon>metagenomes</taxon>
        <taxon>ecological metagenomes</taxon>
    </lineage>
</organism>
<dbReference type="InterPro" id="IPR011322">
    <property type="entry name" value="N-reg_PII-like_a/b"/>
</dbReference>
<dbReference type="EMBL" id="UOFW01000112">
    <property type="protein sequence ID" value="VAX04820.1"/>
    <property type="molecule type" value="Genomic_DNA"/>
</dbReference>
<reference evidence="2" key="1">
    <citation type="submission" date="2018-06" db="EMBL/GenBank/DDBJ databases">
        <authorList>
            <person name="Zhirakovskaya E."/>
        </authorList>
    </citation>
    <scope>NUCLEOTIDE SEQUENCE</scope>
</reference>
<dbReference type="Pfam" id="PF09413">
    <property type="entry name" value="DUF2007"/>
    <property type="match status" value="1"/>
</dbReference>
<evidence type="ECO:0000259" key="1">
    <source>
        <dbReference type="Pfam" id="PF09413"/>
    </source>
</evidence>
<proteinExistence type="predicted"/>
<dbReference type="AlphaFoldDB" id="A0A3B1B3F1"/>